<organism evidence="5 6">
    <name type="scientific">Granulicella mallensis (strain ATCC BAA-1857 / DSM 23137 / MP5ACTX8)</name>
    <dbReference type="NCBI Taxonomy" id="682795"/>
    <lineage>
        <taxon>Bacteria</taxon>
        <taxon>Pseudomonadati</taxon>
        <taxon>Acidobacteriota</taxon>
        <taxon>Terriglobia</taxon>
        <taxon>Terriglobales</taxon>
        <taxon>Acidobacteriaceae</taxon>
        <taxon>Granulicella</taxon>
    </lineage>
</organism>
<keyword evidence="2" id="KW-0805">Transcription regulation</keyword>
<evidence type="ECO:0000313" key="5">
    <source>
        <dbReference type="EMBL" id="AEU34438.1"/>
    </source>
</evidence>
<dbReference type="InterPro" id="IPR036388">
    <property type="entry name" value="WH-like_DNA-bd_sf"/>
</dbReference>
<dbReference type="PIRSF" id="PIRSF019455">
    <property type="entry name" value="CopR_AtkY"/>
    <property type="match status" value="1"/>
</dbReference>
<dbReference type="InterPro" id="IPR036390">
    <property type="entry name" value="WH_DNA-bd_sf"/>
</dbReference>
<dbReference type="KEGG" id="gma:AciX8_0080"/>
<dbReference type="Pfam" id="PF03965">
    <property type="entry name" value="Penicillinase_R"/>
    <property type="match status" value="1"/>
</dbReference>
<dbReference type="GO" id="GO:0045892">
    <property type="term" value="P:negative regulation of DNA-templated transcription"/>
    <property type="evidence" value="ECO:0007669"/>
    <property type="project" value="InterPro"/>
</dbReference>
<evidence type="ECO:0000313" key="6">
    <source>
        <dbReference type="Proteomes" id="UP000007113"/>
    </source>
</evidence>
<dbReference type="AlphaFoldDB" id="G8NXU3"/>
<dbReference type="STRING" id="682795.AciX8_0080"/>
<evidence type="ECO:0000256" key="2">
    <source>
        <dbReference type="ARBA" id="ARBA00023015"/>
    </source>
</evidence>
<dbReference type="OrthoDB" id="118292at2"/>
<dbReference type="SUPFAM" id="SSF46785">
    <property type="entry name" value="Winged helix' DNA-binding domain"/>
    <property type="match status" value="1"/>
</dbReference>
<dbReference type="Proteomes" id="UP000007113">
    <property type="component" value="Chromosome"/>
</dbReference>
<accession>G8NXU3</accession>
<sequence length="132" mass="14838">MVGRKKGSTALTPLELQIMQVLWAEGPSNVLQVQKSLSPKNDLAYNTVQTMLNVLHRKGRVKRTLMGRAYVYRTVASREAVLGQAVRDLVERMFGGSSEDLVMSLVKNRQVDLERIADLGRKMAQEKGEHDE</sequence>
<keyword evidence="3" id="KW-0238">DNA-binding</keyword>
<name>G8NXU3_GRAMM</name>
<dbReference type="eggNOG" id="COG3682">
    <property type="taxonomic scope" value="Bacteria"/>
</dbReference>
<dbReference type="Gene3D" id="1.10.4040.10">
    <property type="entry name" value="Penicillinase repressor domain"/>
    <property type="match status" value="1"/>
</dbReference>
<keyword evidence="6" id="KW-1185">Reference proteome</keyword>
<proteinExistence type="inferred from homology"/>
<gene>
    <name evidence="5" type="ordered locus">AciX8_0080</name>
</gene>
<keyword evidence="4" id="KW-0804">Transcription</keyword>
<comment type="similarity">
    <text evidence="1">Belongs to the BlaI transcriptional regulatory family.</text>
</comment>
<dbReference type="HOGENOM" id="CLU_119090_4_3_0"/>
<reference evidence="5 6" key="1">
    <citation type="submission" date="2011-11" db="EMBL/GenBank/DDBJ databases">
        <title>Complete sequence of Granulicella mallensis MP5ACTX8.</title>
        <authorList>
            <consortium name="US DOE Joint Genome Institute"/>
            <person name="Lucas S."/>
            <person name="Copeland A."/>
            <person name="Lapidus A."/>
            <person name="Cheng J.-F."/>
            <person name="Goodwin L."/>
            <person name="Pitluck S."/>
            <person name="Peters L."/>
            <person name="Lu M."/>
            <person name="Detter J.C."/>
            <person name="Han C."/>
            <person name="Tapia R."/>
            <person name="Land M."/>
            <person name="Hauser L."/>
            <person name="Kyrpides N."/>
            <person name="Ivanova N."/>
            <person name="Mikhailova N."/>
            <person name="Pagani I."/>
            <person name="Rawat S."/>
            <person name="Mannisto M."/>
            <person name="Haggblom M."/>
            <person name="Woyke T."/>
        </authorList>
    </citation>
    <scope>NUCLEOTIDE SEQUENCE [LARGE SCALE GENOMIC DNA]</scope>
    <source>
        <strain evidence="6">ATCC BAA-1857 / DSM 23137 / MP5ACTX8</strain>
    </source>
</reference>
<evidence type="ECO:0000256" key="3">
    <source>
        <dbReference type="ARBA" id="ARBA00023125"/>
    </source>
</evidence>
<evidence type="ECO:0000256" key="4">
    <source>
        <dbReference type="ARBA" id="ARBA00023163"/>
    </source>
</evidence>
<dbReference type="InterPro" id="IPR005650">
    <property type="entry name" value="BlaI_family"/>
</dbReference>
<dbReference type="Gene3D" id="1.10.10.10">
    <property type="entry name" value="Winged helix-like DNA-binding domain superfamily/Winged helix DNA-binding domain"/>
    <property type="match status" value="1"/>
</dbReference>
<protein>
    <submittedName>
        <fullName evidence="5">Transcriptional repressor, CopY family</fullName>
    </submittedName>
</protein>
<dbReference type="EMBL" id="CP003130">
    <property type="protein sequence ID" value="AEU34438.1"/>
    <property type="molecule type" value="Genomic_DNA"/>
</dbReference>
<evidence type="ECO:0000256" key="1">
    <source>
        <dbReference type="ARBA" id="ARBA00011046"/>
    </source>
</evidence>
<dbReference type="GO" id="GO:0003677">
    <property type="term" value="F:DNA binding"/>
    <property type="evidence" value="ECO:0007669"/>
    <property type="project" value="UniProtKB-KW"/>
</dbReference>
<dbReference type="RefSeq" id="WP_014263322.1">
    <property type="nucleotide sequence ID" value="NC_016631.1"/>
</dbReference>